<keyword evidence="3" id="KW-1185">Reference proteome</keyword>
<dbReference type="Proteomes" id="UP000789831">
    <property type="component" value="Unassembled WGS sequence"/>
</dbReference>
<reference evidence="2" key="1">
    <citation type="submission" date="2021-06" db="EMBL/GenBank/DDBJ databases">
        <authorList>
            <person name="Kallberg Y."/>
            <person name="Tangrot J."/>
            <person name="Rosling A."/>
        </authorList>
    </citation>
    <scope>NUCLEOTIDE SEQUENCE</scope>
    <source>
        <strain evidence="2">MT106</strain>
    </source>
</reference>
<feature type="non-terminal residue" evidence="2">
    <location>
        <position position="1"/>
    </location>
</feature>
<evidence type="ECO:0000313" key="2">
    <source>
        <dbReference type="EMBL" id="CAG8649587.1"/>
    </source>
</evidence>
<comment type="caution">
    <text evidence="2">The sequence shown here is derived from an EMBL/GenBank/DDBJ whole genome shotgun (WGS) entry which is preliminary data.</text>
</comment>
<evidence type="ECO:0000313" key="3">
    <source>
        <dbReference type="Proteomes" id="UP000789831"/>
    </source>
</evidence>
<protein>
    <submittedName>
        <fullName evidence="2">1145_t:CDS:1</fullName>
    </submittedName>
</protein>
<sequence length="353" mass="39229">ALRGYSSSNKADQEGHFSYIKGSKSIFSLLAQGAILDRSVLYSSTPENAMIIWRLICDSLACASTSGADTVQCVIKTSRTQSMSLSNLRTFAYTILKNLNDEAVNDHVQNVKMKLLRLSTNHSQSSYVDISSIESIEKNFLLTQSNVCPISGCNSSVEPVVSEQRNSQSSGTSDLADRLGDDLKMNTPRITNDPMNISPLLGGGNRDIDPILFESGVQKKRIMEEDSPILKRLIQELSTDGPEDTVALQTESASETNTTSVNFLNLYQKIVDAEGINKKTSQDVIRHYFHFGKAIDERCNHYRKGYPKRTSEGKVGDDIRKQIPNSISESLLRKTKERALKIYDIFNEIGIDN</sequence>
<gene>
    <name evidence="2" type="ORF">AGERDE_LOCUS11344</name>
</gene>
<dbReference type="EMBL" id="CAJVPL010004626">
    <property type="protein sequence ID" value="CAG8649587.1"/>
    <property type="molecule type" value="Genomic_DNA"/>
</dbReference>
<accession>A0A9N9DRC2</accession>
<proteinExistence type="predicted"/>
<dbReference type="AlphaFoldDB" id="A0A9N9DRC2"/>
<feature type="region of interest" description="Disordered" evidence="1">
    <location>
        <begin position="160"/>
        <end position="198"/>
    </location>
</feature>
<organism evidence="2 3">
    <name type="scientific">Ambispora gerdemannii</name>
    <dbReference type="NCBI Taxonomy" id="144530"/>
    <lineage>
        <taxon>Eukaryota</taxon>
        <taxon>Fungi</taxon>
        <taxon>Fungi incertae sedis</taxon>
        <taxon>Mucoromycota</taxon>
        <taxon>Glomeromycotina</taxon>
        <taxon>Glomeromycetes</taxon>
        <taxon>Archaeosporales</taxon>
        <taxon>Ambisporaceae</taxon>
        <taxon>Ambispora</taxon>
    </lineage>
</organism>
<dbReference type="OrthoDB" id="2375359at2759"/>
<name>A0A9N9DRC2_9GLOM</name>
<feature type="compositionally biased region" description="Polar residues" evidence="1">
    <location>
        <begin position="160"/>
        <end position="173"/>
    </location>
</feature>
<feature type="compositionally biased region" description="Basic and acidic residues" evidence="1">
    <location>
        <begin position="175"/>
        <end position="184"/>
    </location>
</feature>
<evidence type="ECO:0000256" key="1">
    <source>
        <dbReference type="SAM" id="MobiDB-lite"/>
    </source>
</evidence>